<dbReference type="InterPro" id="IPR003594">
    <property type="entry name" value="HATPase_dom"/>
</dbReference>
<dbReference type="PROSITE" id="PS50109">
    <property type="entry name" value="HIS_KIN"/>
    <property type="match status" value="1"/>
</dbReference>
<dbReference type="SUPFAM" id="SSF55874">
    <property type="entry name" value="ATPase domain of HSP90 chaperone/DNA topoisomerase II/histidine kinase"/>
    <property type="match status" value="1"/>
</dbReference>
<keyword evidence="11" id="KW-0732">Signal</keyword>
<dbReference type="GO" id="GO:0016301">
    <property type="term" value="F:kinase activity"/>
    <property type="evidence" value="ECO:0007669"/>
    <property type="project" value="UniProtKB-KW"/>
</dbReference>
<dbReference type="PANTHER" id="PTHR45436">
    <property type="entry name" value="SENSOR HISTIDINE KINASE YKOH"/>
    <property type="match status" value="1"/>
</dbReference>
<feature type="transmembrane region" description="Helical" evidence="10">
    <location>
        <begin position="282"/>
        <end position="302"/>
    </location>
</feature>
<dbReference type="EMBL" id="FXWV01000016">
    <property type="protein sequence ID" value="SMR77743.1"/>
    <property type="molecule type" value="Genomic_DNA"/>
</dbReference>
<evidence type="ECO:0000256" key="11">
    <source>
        <dbReference type="SAM" id="SignalP"/>
    </source>
</evidence>
<evidence type="ECO:0000256" key="1">
    <source>
        <dbReference type="ARBA" id="ARBA00000085"/>
    </source>
</evidence>
<evidence type="ECO:0000256" key="9">
    <source>
        <dbReference type="ARBA" id="ARBA00023136"/>
    </source>
</evidence>
<feature type="domain" description="Histidine kinase" evidence="12">
    <location>
        <begin position="430"/>
        <end position="646"/>
    </location>
</feature>
<dbReference type="SUPFAM" id="SSF47384">
    <property type="entry name" value="Homodimeric domain of signal transducing histidine kinase"/>
    <property type="match status" value="1"/>
</dbReference>
<feature type="transmembrane region" description="Helical" evidence="10">
    <location>
        <begin position="344"/>
        <end position="366"/>
    </location>
</feature>
<keyword evidence="7 13" id="KW-0418">Kinase</keyword>
<feature type="transmembrane region" description="Helical" evidence="10">
    <location>
        <begin position="372"/>
        <end position="391"/>
    </location>
</feature>
<dbReference type="Pfam" id="PF07696">
    <property type="entry name" value="7TMR-DISMED2"/>
    <property type="match status" value="1"/>
</dbReference>
<comment type="caution">
    <text evidence="13">The sequence shown here is derived from an EMBL/GenBank/DDBJ whole genome shotgun (WGS) entry which is preliminary data.</text>
</comment>
<keyword evidence="14" id="KW-1185">Reference proteome</keyword>
<dbReference type="EC" id="2.7.13.3" evidence="3"/>
<evidence type="ECO:0000256" key="5">
    <source>
        <dbReference type="ARBA" id="ARBA00022679"/>
    </source>
</evidence>
<dbReference type="InterPro" id="IPR004358">
    <property type="entry name" value="Sig_transdc_His_kin-like_C"/>
</dbReference>
<reference evidence="13 14" key="1">
    <citation type="submission" date="2017-05" db="EMBL/GenBank/DDBJ databases">
        <authorList>
            <person name="Varghese N."/>
            <person name="Submissions S."/>
        </authorList>
    </citation>
    <scope>NUCLEOTIDE SEQUENCE [LARGE SCALE GENOMIC DNA]</scope>
    <source>
        <strain evidence="13 14">CGMCC 1.7287</strain>
    </source>
</reference>
<dbReference type="InterPro" id="IPR050428">
    <property type="entry name" value="TCS_sensor_his_kinase"/>
</dbReference>
<feature type="transmembrane region" description="Helical" evidence="10">
    <location>
        <begin position="216"/>
        <end position="233"/>
    </location>
</feature>
<gene>
    <name evidence="13" type="ORF">SAMN04487964_11677</name>
</gene>
<keyword evidence="6 10" id="KW-0812">Transmembrane</keyword>
<dbReference type="CDD" id="cd00075">
    <property type="entry name" value="HATPase"/>
    <property type="match status" value="1"/>
</dbReference>
<feature type="transmembrane region" description="Helical" evidence="10">
    <location>
        <begin position="253"/>
        <end position="270"/>
    </location>
</feature>
<dbReference type="CDD" id="cd00082">
    <property type="entry name" value="HisKA"/>
    <property type="match status" value="1"/>
</dbReference>
<keyword evidence="9 10" id="KW-0472">Membrane</keyword>
<organism evidence="13 14">
    <name type="scientific">Marinobacterium sediminicola</name>
    <dbReference type="NCBI Taxonomy" id="518898"/>
    <lineage>
        <taxon>Bacteria</taxon>
        <taxon>Pseudomonadati</taxon>
        <taxon>Pseudomonadota</taxon>
        <taxon>Gammaproteobacteria</taxon>
        <taxon>Oceanospirillales</taxon>
        <taxon>Oceanospirillaceae</taxon>
        <taxon>Marinobacterium</taxon>
    </lineage>
</organism>
<dbReference type="SMART" id="SM00387">
    <property type="entry name" value="HATPase_c"/>
    <property type="match status" value="1"/>
</dbReference>
<evidence type="ECO:0000259" key="12">
    <source>
        <dbReference type="PROSITE" id="PS50109"/>
    </source>
</evidence>
<dbReference type="InterPro" id="IPR036890">
    <property type="entry name" value="HATPase_C_sf"/>
</dbReference>
<evidence type="ECO:0000256" key="7">
    <source>
        <dbReference type="ARBA" id="ARBA00022777"/>
    </source>
</evidence>
<dbReference type="PRINTS" id="PR00344">
    <property type="entry name" value="BCTRLSENSOR"/>
</dbReference>
<dbReference type="Gene3D" id="1.10.287.130">
    <property type="match status" value="1"/>
</dbReference>
<evidence type="ECO:0000256" key="6">
    <source>
        <dbReference type="ARBA" id="ARBA00022692"/>
    </source>
</evidence>
<comment type="catalytic activity">
    <reaction evidence="1">
        <text>ATP + protein L-histidine = ADP + protein N-phospho-L-histidine.</text>
        <dbReference type="EC" id="2.7.13.3"/>
    </reaction>
</comment>
<dbReference type="InterPro" id="IPR003661">
    <property type="entry name" value="HisK_dim/P_dom"/>
</dbReference>
<evidence type="ECO:0000256" key="2">
    <source>
        <dbReference type="ARBA" id="ARBA00004370"/>
    </source>
</evidence>
<evidence type="ECO:0000256" key="10">
    <source>
        <dbReference type="SAM" id="Phobius"/>
    </source>
</evidence>
<dbReference type="PANTHER" id="PTHR45436:SF5">
    <property type="entry name" value="SENSOR HISTIDINE KINASE TRCS"/>
    <property type="match status" value="1"/>
</dbReference>
<dbReference type="InterPro" id="IPR011622">
    <property type="entry name" value="7TMR_DISM_rcpt_extracell_dom2"/>
</dbReference>
<dbReference type="InterPro" id="IPR005467">
    <property type="entry name" value="His_kinase_dom"/>
</dbReference>
<feature type="signal peptide" evidence="11">
    <location>
        <begin position="1"/>
        <end position="27"/>
    </location>
</feature>
<dbReference type="Gene3D" id="3.30.565.10">
    <property type="entry name" value="Histidine kinase-like ATPase, C-terminal domain"/>
    <property type="match status" value="1"/>
</dbReference>
<evidence type="ECO:0000256" key="3">
    <source>
        <dbReference type="ARBA" id="ARBA00012438"/>
    </source>
</evidence>
<comment type="subcellular location">
    <subcellularLocation>
        <location evidence="2">Membrane</location>
    </subcellularLocation>
</comment>
<feature type="transmembrane region" description="Helical" evidence="10">
    <location>
        <begin position="192"/>
        <end position="211"/>
    </location>
</feature>
<dbReference type="InterPro" id="IPR011623">
    <property type="entry name" value="7TMR_DISM_rcpt_extracell_dom1"/>
</dbReference>
<keyword evidence="4" id="KW-0597">Phosphoprotein</keyword>
<dbReference type="Pfam" id="PF00512">
    <property type="entry name" value="HisKA"/>
    <property type="match status" value="1"/>
</dbReference>
<dbReference type="Gene3D" id="2.60.40.2380">
    <property type="match status" value="1"/>
</dbReference>
<accession>A0ABY1S3K6</accession>
<name>A0ABY1S3K6_9GAMM</name>
<feature type="chain" id="PRO_5047468245" description="histidine kinase" evidence="11">
    <location>
        <begin position="28"/>
        <end position="647"/>
    </location>
</feature>
<evidence type="ECO:0000313" key="13">
    <source>
        <dbReference type="EMBL" id="SMR77743.1"/>
    </source>
</evidence>
<sequence>MIVSVKKAGIGLVAVLLLLMGSLSAAAATPVLLDQKMLALDKGQLSILEDPNHELTWEEALDAQRAGRFKQLSYGVGEGYSTSVFWVYVQLERSPASPELWGFFSSPVYLDRVEYHVIQQGELLQVLSAGDLVADPEHDLHHRLPFVGTRLPEGPVELLVRLETSSTSVLLIQAVPGDRIDAAIEGRVMSEGILIGILLMVLLINLLNGVWLRRSLFIYFVTYEASMLVTILFSNGFMRDLVPGMTEAEQNLLMQFSVLFTGLLAFVFFQRMLNFQYIGSRWVNGLFLIGIGLALTGMIFAYQNQYAVAMSVVNTYVSSFPLVVSVPLLLSWRQMDSEQRFRAGGFFIFGIFVAVNCLYTIGYMPVTVGTTYIAPLMILSFQLSLHFILMFSVRKSEALIRAAKRAAEESRKEAGLERSLRLSHELFMDMFSHEVRTPLAVIDTSAQSLQKLESKRTDGEQHGKRYQRIRDAVTRINLLLQMSILRSSGEFESSGTKPQQYDVIPVLVDVLNEFPSAARERIKIHGSDQPLVFNGLMPAEFLGVLMRNLIDNALKYSPGDTDVSVYISISGHNLELIVRDKGPGMDQYVCEHMFDRHFRANENAAVPGLGLGLFVVKEAVERFNGWIDVETGKSGTEIRVRLQGFGK</sequence>
<dbReference type="Pfam" id="PF07695">
    <property type="entry name" value="7TMR-DISM_7TM"/>
    <property type="match status" value="1"/>
</dbReference>
<dbReference type="SMART" id="SM00388">
    <property type="entry name" value="HisKA"/>
    <property type="match status" value="1"/>
</dbReference>
<evidence type="ECO:0000256" key="8">
    <source>
        <dbReference type="ARBA" id="ARBA00022989"/>
    </source>
</evidence>
<dbReference type="InterPro" id="IPR036097">
    <property type="entry name" value="HisK_dim/P_sf"/>
</dbReference>
<feature type="transmembrane region" description="Helical" evidence="10">
    <location>
        <begin position="308"/>
        <end position="332"/>
    </location>
</feature>
<keyword evidence="5" id="KW-0808">Transferase</keyword>
<evidence type="ECO:0000256" key="4">
    <source>
        <dbReference type="ARBA" id="ARBA00022553"/>
    </source>
</evidence>
<proteinExistence type="predicted"/>
<dbReference type="Proteomes" id="UP001159257">
    <property type="component" value="Unassembled WGS sequence"/>
</dbReference>
<dbReference type="RefSeq" id="WP_343773566.1">
    <property type="nucleotide sequence ID" value="NZ_BAAAEY010000001.1"/>
</dbReference>
<protein>
    <recommendedName>
        <fullName evidence="3">histidine kinase</fullName>
        <ecNumber evidence="3">2.7.13.3</ecNumber>
    </recommendedName>
</protein>
<dbReference type="Pfam" id="PF02518">
    <property type="entry name" value="HATPase_c"/>
    <property type="match status" value="1"/>
</dbReference>
<keyword evidence="8 10" id="KW-1133">Transmembrane helix</keyword>
<evidence type="ECO:0000313" key="14">
    <source>
        <dbReference type="Proteomes" id="UP001159257"/>
    </source>
</evidence>